<evidence type="ECO:0000256" key="1">
    <source>
        <dbReference type="SAM" id="MobiDB-lite"/>
    </source>
</evidence>
<accession>A0A0F9PBB3</accession>
<dbReference type="EMBL" id="LAZR01003118">
    <property type="protein sequence ID" value="KKN21792.1"/>
    <property type="molecule type" value="Genomic_DNA"/>
</dbReference>
<comment type="caution">
    <text evidence="2">The sequence shown here is derived from an EMBL/GenBank/DDBJ whole genome shotgun (WGS) entry which is preliminary data.</text>
</comment>
<reference evidence="2" key="1">
    <citation type="journal article" date="2015" name="Nature">
        <title>Complex archaea that bridge the gap between prokaryotes and eukaryotes.</title>
        <authorList>
            <person name="Spang A."/>
            <person name="Saw J.H."/>
            <person name="Jorgensen S.L."/>
            <person name="Zaremba-Niedzwiedzka K."/>
            <person name="Martijn J."/>
            <person name="Lind A.E."/>
            <person name="van Eijk R."/>
            <person name="Schleper C."/>
            <person name="Guy L."/>
            <person name="Ettema T.J."/>
        </authorList>
    </citation>
    <scope>NUCLEOTIDE SEQUENCE</scope>
</reference>
<dbReference type="AlphaFoldDB" id="A0A0F9PBB3"/>
<feature type="region of interest" description="Disordered" evidence="1">
    <location>
        <begin position="1"/>
        <end position="24"/>
    </location>
</feature>
<sequence>MKEKEKKPKKPKRLADFKGNPPGVQVVKHAKDQADVLATKVLMDLYSDKDGFHCPRCGVTITDGDKAVIHLAEEINEGLARLGKKP</sequence>
<name>A0A0F9PBB3_9ZZZZ</name>
<organism evidence="2">
    <name type="scientific">marine sediment metagenome</name>
    <dbReference type="NCBI Taxonomy" id="412755"/>
    <lineage>
        <taxon>unclassified sequences</taxon>
        <taxon>metagenomes</taxon>
        <taxon>ecological metagenomes</taxon>
    </lineage>
</organism>
<evidence type="ECO:0000313" key="2">
    <source>
        <dbReference type="EMBL" id="KKN21792.1"/>
    </source>
</evidence>
<gene>
    <name evidence="2" type="ORF">LCGC14_0921720</name>
</gene>
<protein>
    <submittedName>
        <fullName evidence="2">Uncharacterized protein</fullName>
    </submittedName>
</protein>
<proteinExistence type="predicted"/>